<organism evidence="1 2">
    <name type="scientific">Levilactobacillus fuyuanensis</name>
    <dbReference type="NCBI Taxonomy" id="2486022"/>
    <lineage>
        <taxon>Bacteria</taxon>
        <taxon>Bacillati</taxon>
        <taxon>Bacillota</taxon>
        <taxon>Bacilli</taxon>
        <taxon>Lactobacillales</taxon>
        <taxon>Lactobacillaceae</taxon>
        <taxon>Levilactobacillus</taxon>
    </lineage>
</organism>
<proteinExistence type="predicted"/>
<evidence type="ECO:0000313" key="1">
    <source>
        <dbReference type="EMBL" id="MFD1549868.1"/>
    </source>
</evidence>
<dbReference type="RefSeq" id="WP_125701524.1">
    <property type="nucleotide sequence ID" value="NZ_JBHTOM010000013.1"/>
</dbReference>
<gene>
    <name evidence="1" type="ORF">ACFQ5T_09190</name>
</gene>
<reference evidence="2" key="1">
    <citation type="journal article" date="2019" name="Int. J. Syst. Evol. Microbiol.">
        <title>The Global Catalogue of Microorganisms (GCM) 10K type strain sequencing project: providing services to taxonomists for standard genome sequencing and annotation.</title>
        <authorList>
            <consortium name="The Broad Institute Genomics Platform"/>
            <consortium name="The Broad Institute Genome Sequencing Center for Infectious Disease"/>
            <person name="Wu L."/>
            <person name="Ma J."/>
        </authorList>
    </citation>
    <scope>NUCLEOTIDE SEQUENCE [LARGE SCALE GENOMIC DNA]</scope>
    <source>
        <strain evidence="2">CCM 8906</strain>
    </source>
</reference>
<dbReference type="Proteomes" id="UP001597195">
    <property type="component" value="Unassembled WGS sequence"/>
</dbReference>
<keyword evidence="2" id="KW-1185">Reference proteome</keyword>
<protein>
    <recommendedName>
        <fullName evidence="3">MPN domain-containing protein</fullName>
    </recommendedName>
</protein>
<dbReference type="EMBL" id="JBHTOM010000013">
    <property type="protein sequence ID" value="MFD1549868.1"/>
    <property type="molecule type" value="Genomic_DNA"/>
</dbReference>
<accession>A0ABW4H519</accession>
<evidence type="ECO:0000313" key="2">
    <source>
        <dbReference type="Proteomes" id="UP001597195"/>
    </source>
</evidence>
<sequence>MKEESYLAAETTKVSSISTHNSFTINRQLVNAKGYHDKFRHISLPRPVQEALYQSSMKILEHRNATQLEDLYAIDARTGIVITQNCDQVTPFHTGFNSIQYQNILDHGSKIILLHNHPSSTRPSITDINTLANEPTIACSIVIGHDASVQVISIPVRGPKVDTIFNFWYTAGKAAGWPNQEAKLRATDYVYAKGAVCYEKY</sequence>
<evidence type="ECO:0008006" key="3">
    <source>
        <dbReference type="Google" id="ProtNLM"/>
    </source>
</evidence>
<comment type="caution">
    <text evidence="1">The sequence shown here is derived from an EMBL/GenBank/DDBJ whole genome shotgun (WGS) entry which is preliminary data.</text>
</comment>
<name>A0ABW4H519_9LACO</name>